<gene>
    <name evidence="2" type="ORF">I603_2203</name>
</gene>
<dbReference type="Proteomes" id="UP000092484">
    <property type="component" value="Unassembled WGS sequence"/>
</dbReference>
<dbReference type="EMBL" id="LZYB01000006">
    <property type="protein sequence ID" value="OBV10241.1"/>
    <property type="molecule type" value="Genomic_DNA"/>
</dbReference>
<evidence type="ECO:0000313" key="2">
    <source>
        <dbReference type="EMBL" id="OBV10241.1"/>
    </source>
</evidence>
<dbReference type="InterPro" id="IPR023614">
    <property type="entry name" value="Porin_dom_sf"/>
</dbReference>
<dbReference type="STRING" id="1300349.I603_2203"/>
<dbReference type="SUPFAM" id="SSF56935">
    <property type="entry name" value="Porins"/>
    <property type="match status" value="1"/>
</dbReference>
<evidence type="ECO:0000313" key="3">
    <source>
        <dbReference type="Proteomes" id="UP000092484"/>
    </source>
</evidence>
<dbReference type="InterPro" id="IPR010870">
    <property type="entry name" value="Porin_O/P"/>
</dbReference>
<feature type="signal peptide" evidence="1">
    <location>
        <begin position="1"/>
        <end position="19"/>
    </location>
</feature>
<reference evidence="2 3" key="1">
    <citation type="submission" date="2016-06" db="EMBL/GenBank/DDBJ databases">
        <title>Genome sequence of Porphyrobacter dokdonensis DSW-74.</title>
        <authorList>
            <person name="Kim J.F."/>
            <person name="Song J.Y."/>
        </authorList>
    </citation>
    <scope>NUCLEOTIDE SEQUENCE [LARGE SCALE GENOMIC DNA]</scope>
    <source>
        <strain evidence="2 3">DSW-74</strain>
    </source>
</reference>
<comment type="caution">
    <text evidence="2">The sequence shown here is derived from an EMBL/GenBank/DDBJ whole genome shotgun (WGS) entry which is preliminary data.</text>
</comment>
<dbReference type="RefSeq" id="WP_158093648.1">
    <property type="nucleotide sequence ID" value="NZ_LZYB01000006.1"/>
</dbReference>
<accession>A0A1A7BER0</accession>
<keyword evidence="1" id="KW-0732">Signal</keyword>
<sequence length="389" mass="42170">MTRYSSLRLVLALSGAAIAFSTPTLALARDGFEADEDGLTAELGDIKFNLGGRLHLDASVFDHGIDDGSAADVRRARLEFSARIGDVVQVRADREFAQADGWRNLWVGIKPVKDLEIRGGNQVVPFSMEDMQSSNNMALVERSLVNTFAPAFGLGGSVRYANDNFTLAGGYFTDALDDEVGQSRVRGDGFSVRGTVAPIVKRKTYLHFGAAYESRSFDALEPPRFTVISASSLAPRLARTGALTGATDLTAYNGEFAYARGPVQVQAQYVAVQIDRAGLASLDYSGWYAQTSWMVTGETHRYSRSAGMPSGPRLDKNGAVELAARYSEADIDDATLDRGRASILTLGATWYLDRNIRVMANYARTKTTDSLITPDAEGNLGVVRFQLAF</sequence>
<organism evidence="2 3">
    <name type="scientific">Erythrobacter dokdonensis DSW-74</name>
    <dbReference type="NCBI Taxonomy" id="1300349"/>
    <lineage>
        <taxon>Bacteria</taxon>
        <taxon>Pseudomonadati</taxon>
        <taxon>Pseudomonadota</taxon>
        <taxon>Alphaproteobacteria</taxon>
        <taxon>Sphingomonadales</taxon>
        <taxon>Erythrobacteraceae</taxon>
        <taxon>Erythrobacter/Porphyrobacter group</taxon>
        <taxon>Erythrobacter</taxon>
    </lineage>
</organism>
<feature type="chain" id="PRO_5008355021" evidence="1">
    <location>
        <begin position="20"/>
        <end position="389"/>
    </location>
</feature>
<dbReference type="Pfam" id="PF07396">
    <property type="entry name" value="Porin_O_P"/>
    <property type="match status" value="1"/>
</dbReference>
<evidence type="ECO:0000256" key="1">
    <source>
        <dbReference type="SAM" id="SignalP"/>
    </source>
</evidence>
<dbReference type="AlphaFoldDB" id="A0A1A7BER0"/>
<dbReference type="PATRIC" id="fig|1300349.4.peg.2195"/>
<name>A0A1A7BER0_9SPHN</name>
<dbReference type="Gene3D" id="2.40.160.10">
    <property type="entry name" value="Porin"/>
    <property type="match status" value="1"/>
</dbReference>
<keyword evidence="3" id="KW-1185">Reference proteome</keyword>
<protein>
    <submittedName>
        <fullName evidence="2">Polyphosphate-selective porin O</fullName>
    </submittedName>
</protein>
<proteinExistence type="predicted"/>